<organism evidence="1 2">
    <name type="scientific">Chlorovirus heliozoae</name>
    <dbReference type="NCBI Taxonomy" id="322019"/>
    <lineage>
        <taxon>Viruses</taxon>
        <taxon>Varidnaviria</taxon>
        <taxon>Bamfordvirae</taxon>
        <taxon>Nucleocytoviricota</taxon>
        <taxon>Megaviricetes</taxon>
        <taxon>Algavirales</taxon>
        <taxon>Phycodnaviridae</taxon>
        <taxon>Chlorovirus</taxon>
    </lineage>
</organism>
<evidence type="ECO:0000313" key="1">
    <source>
        <dbReference type="EMBL" id="ABT16929.1"/>
    </source>
</evidence>
<sequence length="124" mass="13342">MVFCFARSASRAMGVVGFGLFTLFGGARSFNGAGFWDMGFGLVDGPRSFRGDARGAKGDAGGAKGDFEMLPFCCSSFLISPTSFCFESLALTRFCCLFCATRVSFWTDLVSRLCAAMSRSLVNR</sequence>
<keyword evidence="2" id="KW-1185">Reference proteome</keyword>
<dbReference type="GeneID" id="5470378"/>
<accession>A7KA55</accession>
<dbReference type="EMBL" id="EF101928">
    <property type="protein sequence ID" value="ABT16929.1"/>
    <property type="molecule type" value="Genomic_DNA"/>
</dbReference>
<proteinExistence type="predicted"/>
<gene>
    <name evidence="1" type="primary">z795R</name>
    <name evidence="1" type="ORF">ATCV1_z795R</name>
</gene>
<reference evidence="1 2" key="1">
    <citation type="submission" date="2006-09" db="EMBL/GenBank/DDBJ databases">
        <title>Sequence and annotation of the 288-kb ATCV-1 virus that infects an endosymbiotic Chlorella strain of the heliozoon Acanthocystis turfacea.</title>
        <authorList>
            <person name="Fitzgerald L.A."/>
            <person name="Graves M.V."/>
            <person name="Li X."/>
            <person name="Pfitzner A.J.P."/>
            <person name="Hartigan J."/>
            <person name="Van Etten J.L."/>
        </authorList>
    </citation>
    <scope>NUCLEOTIDE SEQUENCE [LARGE SCALE GENOMIC DNA]</scope>
    <source>
        <strain evidence="1 2">ATCV-1</strain>
    </source>
</reference>
<protein>
    <submittedName>
        <fullName evidence="1">Uncharacterized protein z795R</fullName>
    </submittedName>
</protein>
<name>A7KA55_9PHYC</name>
<dbReference type="KEGG" id="vg:5470378"/>
<dbReference type="RefSeq" id="YP_001427276.1">
    <property type="nucleotide sequence ID" value="NC_008724.1"/>
</dbReference>
<evidence type="ECO:0000313" key="2">
    <source>
        <dbReference type="Proteomes" id="UP000202420"/>
    </source>
</evidence>
<dbReference type="Proteomes" id="UP000202420">
    <property type="component" value="Segment"/>
</dbReference>